<keyword evidence="5 10" id="KW-0812">Transmembrane</keyword>
<keyword evidence="6 10" id="KW-1278">Translocase</keyword>
<dbReference type="HAMAP" id="MF_00462">
    <property type="entry name" value="RsxD_RnfD"/>
    <property type="match status" value="1"/>
</dbReference>
<keyword evidence="4 10" id="KW-0288">FMN</keyword>
<keyword evidence="3 10" id="KW-0285">Flavoprotein</keyword>
<dbReference type="PANTHER" id="PTHR30578:SF0">
    <property type="entry name" value="ION-TRANSLOCATING OXIDOREDUCTASE COMPLEX SUBUNIT D"/>
    <property type="match status" value="1"/>
</dbReference>
<feature type="transmembrane region" description="Helical" evidence="10">
    <location>
        <begin position="276"/>
        <end position="296"/>
    </location>
</feature>
<dbReference type="InterPro" id="IPR004338">
    <property type="entry name" value="NqrB/RnfD"/>
</dbReference>
<comment type="cofactor">
    <cofactor evidence="10">
        <name>FMN</name>
        <dbReference type="ChEBI" id="CHEBI:58210"/>
    </cofactor>
</comment>
<keyword evidence="10" id="KW-1003">Cell membrane</keyword>
<evidence type="ECO:0000256" key="7">
    <source>
        <dbReference type="ARBA" id="ARBA00022982"/>
    </source>
</evidence>
<feature type="transmembrane region" description="Helical" evidence="10">
    <location>
        <begin position="30"/>
        <end position="48"/>
    </location>
</feature>
<dbReference type="EC" id="7.-.-.-" evidence="10"/>
<evidence type="ECO:0000256" key="1">
    <source>
        <dbReference type="ARBA" id="ARBA00022448"/>
    </source>
</evidence>
<organism evidence="11">
    <name type="scientific">Aerophobetes bacterium</name>
    <dbReference type="NCBI Taxonomy" id="2030807"/>
    <lineage>
        <taxon>Bacteria</taxon>
        <taxon>Candidatus Aerophobota</taxon>
    </lineage>
</organism>
<evidence type="ECO:0000256" key="4">
    <source>
        <dbReference type="ARBA" id="ARBA00022643"/>
    </source>
</evidence>
<keyword evidence="1 10" id="KW-0813">Transport</keyword>
<evidence type="ECO:0000256" key="5">
    <source>
        <dbReference type="ARBA" id="ARBA00022692"/>
    </source>
</evidence>
<evidence type="ECO:0000256" key="6">
    <source>
        <dbReference type="ARBA" id="ARBA00022967"/>
    </source>
</evidence>
<evidence type="ECO:0000256" key="2">
    <source>
        <dbReference type="ARBA" id="ARBA00022553"/>
    </source>
</evidence>
<keyword evidence="2 10" id="KW-0597">Phosphoprotein</keyword>
<name>A0A7V0MYZ3_UNCAE</name>
<keyword evidence="8 10" id="KW-1133">Transmembrane helix</keyword>
<feature type="modified residue" description="FMN phosphoryl threonine" evidence="10">
    <location>
        <position position="173"/>
    </location>
</feature>
<evidence type="ECO:0000313" key="11">
    <source>
        <dbReference type="EMBL" id="HDN84674.1"/>
    </source>
</evidence>
<feature type="transmembrane region" description="Helical" evidence="10">
    <location>
        <begin position="54"/>
        <end position="72"/>
    </location>
</feature>
<gene>
    <name evidence="10" type="primary">rnfD</name>
    <name evidence="11" type="ORF">ENG47_02795</name>
</gene>
<comment type="caution">
    <text evidence="11">The sequence shown here is derived from an EMBL/GenBank/DDBJ whole genome shotgun (WGS) entry which is preliminary data.</text>
</comment>
<feature type="transmembrane region" description="Helical" evidence="10">
    <location>
        <begin position="79"/>
        <end position="98"/>
    </location>
</feature>
<proteinExistence type="inferred from homology"/>
<evidence type="ECO:0000256" key="9">
    <source>
        <dbReference type="ARBA" id="ARBA00023136"/>
    </source>
</evidence>
<dbReference type="Proteomes" id="UP000885660">
    <property type="component" value="Unassembled WGS sequence"/>
</dbReference>
<reference evidence="11" key="1">
    <citation type="journal article" date="2020" name="mSystems">
        <title>Genome- and Community-Level Interaction Insights into Carbon Utilization and Element Cycling Functions of Hydrothermarchaeota in Hydrothermal Sediment.</title>
        <authorList>
            <person name="Zhou Z."/>
            <person name="Liu Y."/>
            <person name="Xu W."/>
            <person name="Pan J."/>
            <person name="Luo Z.H."/>
            <person name="Li M."/>
        </authorList>
    </citation>
    <scope>NUCLEOTIDE SEQUENCE [LARGE SCALE GENOMIC DNA]</scope>
    <source>
        <strain evidence="11">HyVt-219</strain>
    </source>
</reference>
<comment type="similarity">
    <text evidence="10">Belongs to the NqrB/RnfD family.</text>
</comment>
<dbReference type="NCBIfam" id="TIGR01946">
    <property type="entry name" value="rnfD"/>
    <property type="match status" value="1"/>
</dbReference>
<evidence type="ECO:0000256" key="10">
    <source>
        <dbReference type="HAMAP-Rule" id="MF_00462"/>
    </source>
</evidence>
<protein>
    <recommendedName>
        <fullName evidence="10">Ion-translocating oxidoreductase complex subunit D</fullName>
        <ecNumber evidence="10">7.-.-.-</ecNumber>
    </recommendedName>
    <alternativeName>
        <fullName evidence="10">Rnf electron transport complex subunit D</fullName>
    </alternativeName>
</protein>
<comment type="function">
    <text evidence="10">Part of a membrane-bound complex that couples electron transfer with translocation of ions across the membrane.</text>
</comment>
<dbReference type="GO" id="GO:0022900">
    <property type="term" value="P:electron transport chain"/>
    <property type="evidence" value="ECO:0007669"/>
    <property type="project" value="UniProtKB-UniRule"/>
</dbReference>
<keyword evidence="9 10" id="KW-0472">Membrane</keyword>
<evidence type="ECO:0000256" key="3">
    <source>
        <dbReference type="ARBA" id="ARBA00022630"/>
    </source>
</evidence>
<comment type="subcellular location">
    <subcellularLocation>
        <location evidence="10">Cell membrane</location>
        <topology evidence="10">Multi-pass membrane protein</topology>
    </subcellularLocation>
</comment>
<feature type="transmembrane region" description="Helical" evidence="10">
    <location>
        <begin position="198"/>
        <end position="220"/>
    </location>
</feature>
<feature type="transmembrane region" description="Helical" evidence="10">
    <location>
        <begin position="250"/>
        <end position="269"/>
    </location>
</feature>
<dbReference type="GO" id="GO:0055085">
    <property type="term" value="P:transmembrane transport"/>
    <property type="evidence" value="ECO:0007669"/>
    <property type="project" value="InterPro"/>
</dbReference>
<dbReference type="EMBL" id="DRBC01000166">
    <property type="protein sequence ID" value="HDN84674.1"/>
    <property type="molecule type" value="Genomic_DNA"/>
</dbReference>
<keyword evidence="7 10" id="KW-0249">Electron transport</keyword>
<comment type="subunit">
    <text evidence="10">The complex is composed of six subunits: RnfA, RnfB, RnfC, RnfD, RnfE and RnfG.</text>
</comment>
<accession>A0A7V0MYZ3</accession>
<dbReference type="Pfam" id="PF03116">
    <property type="entry name" value="NQR2_RnfD_RnfE"/>
    <property type="match status" value="1"/>
</dbReference>
<sequence length="330" mass="36100">MKDNKKEETRKLKVIVSSSPHIKDPLTTHAIMRLVFIALLPAAIWGVYEFGLYAGLILVTSIVTAILSEYLFEILTKKEITISDGSAALTGLLFGMIISPTTPLWMVIIGSSSAIIIAKQFFGGLGSNFLNPALFGRAVVFLSWTGLLNRWLKPGFNFFYFVSGTQNLVTTATPLDLFRLHQLNITPSLYSDLFFGRIGGSIGETSKLLLLIGVVFLLLIRRDIIDLKIPITFIGTVAILALLFKQDVLFHLLSGGLIIGAFFMATDYVTSPVTPLGRVIFGIGAGVVTFVIRNWGIYPEGVSFGILSMNVLTPLFDKFLPRVFGTGGKK</sequence>
<dbReference type="AlphaFoldDB" id="A0A7V0MYZ3"/>
<dbReference type="PANTHER" id="PTHR30578">
    <property type="entry name" value="ELECTRON TRANSPORT COMPLEX PROTEIN RNFD"/>
    <property type="match status" value="1"/>
</dbReference>
<evidence type="ECO:0000256" key="8">
    <source>
        <dbReference type="ARBA" id="ARBA00022989"/>
    </source>
</evidence>
<feature type="transmembrane region" description="Helical" evidence="10">
    <location>
        <begin position="227"/>
        <end position="244"/>
    </location>
</feature>
<dbReference type="InterPro" id="IPR011303">
    <property type="entry name" value="RnfD_bac"/>
</dbReference>
<feature type="transmembrane region" description="Helical" evidence="10">
    <location>
        <begin position="134"/>
        <end position="152"/>
    </location>
</feature>
<dbReference type="GO" id="GO:0005886">
    <property type="term" value="C:plasma membrane"/>
    <property type="evidence" value="ECO:0007669"/>
    <property type="project" value="UniProtKB-SubCell"/>
</dbReference>